<dbReference type="AlphaFoldDB" id="A0AA48KUM1"/>
<dbReference type="PROSITE" id="PS51007">
    <property type="entry name" value="CYTC"/>
    <property type="match status" value="1"/>
</dbReference>
<dbReference type="PROSITE" id="PS50853">
    <property type="entry name" value="FN3"/>
    <property type="match status" value="1"/>
</dbReference>
<feature type="chain" id="PRO_5041241489" description="Cellulose-binding domain protein" evidence="6">
    <location>
        <begin position="30"/>
        <end position="1043"/>
    </location>
</feature>
<dbReference type="PROSITE" id="PS51173">
    <property type="entry name" value="CBM2"/>
    <property type="match status" value="1"/>
</dbReference>
<evidence type="ECO:0008006" key="12">
    <source>
        <dbReference type="Google" id="ProtNLM"/>
    </source>
</evidence>
<dbReference type="Pfam" id="PF13442">
    <property type="entry name" value="Cytochrome_CBB3"/>
    <property type="match status" value="1"/>
</dbReference>
<dbReference type="EMBL" id="AP027272">
    <property type="protein sequence ID" value="BDX06590.1"/>
    <property type="molecule type" value="Genomic_DNA"/>
</dbReference>
<feature type="domain" description="Fibronectin type-III" evidence="7">
    <location>
        <begin position="337"/>
        <end position="427"/>
    </location>
</feature>
<sequence length="1043" mass="113961">MKCLALQNKTLRLSYLAVSLFALPGLGQAATCSWDVVDEWNNGFKVEITITNQNEPAFSDWQLTWKFSDGSTLVNSWNATFSCNGSECSATPPSWQPVINEGQAYTFGFVANKGGASADTTMVISGDVCSDVPLSESNASQSDDWLLNAENSQLTYVSVKKEHTAEINSFTSPQDEPPAISGSIDENGEALLRIDLTDVATGVDIRNSRLQSLLFETLYLPDAWFSLQLGEDYLSQLQSGEVSQDTITGELSLHGIRLDVSAQVLVSKISATELSVSNIQPVIIDSKSFDMDAGIEALRVIANLTSIGEAVPVYFNLVFEKANSDNGPLLIPTAPAEPESLTANFNTDDLEAELTWQDNSTNESQFLVRRKPADGRWQTIAELSSNVTQLSEGLPDEGQYSYKVIALNDSVPSLATNTATVEVTQGNPIVRGQSIFMEQCAGCHGVNGEGVGSFPALNNEMDLSTMINTIVTSMPFGSPASCDQSCAEDVAAFIETLWVTELTCDTSLTPVSYGARQLKILTQQEYQNSVEDLMGIDYVVADGLSADNKIGFFSNNTHASFVPSSYSNFLLVAEEVAQWSAEQDFAPALSCAAIDLDCAQLMIDELAPKIFRRPLDANENSTWLSIANGSETNGDIQAGMQLALEGLLSSPQFLYRHELGEPNPENPSLDADAFELTSWEMATFLAYTFTGSTPDEILHEAAAKDELRDTANIIAQANRLAGQAEGILGQFIGSWLGTGELELSAKDTDVWPGFANLVPDMKQELNQTFAYVMLDDEESFNSLYAGNFTFLNQTLARHYGIDGVSGDEFRKVTTSDRGGILANGAFMSRWGEAVETSPILRSVRVRRRMMCQEQPDPPAGTFAAREAKLAELSEFLQDPETTNRMKYHRLTEDAPCTNCHTQYINPLGFGMEDFDTTGRVRSNDLQGNTIDANGELYAPERYSDIDQFLPFLGAKGLGQVLTGLDSAQSCLPKQMFRFVMGVGHQEIDPSNPDTSAMSEMEQAGYACEVEDLTDALMNESPRAMFERFGSLESVRYRKAWARD</sequence>
<dbReference type="GO" id="GO:0020037">
    <property type="term" value="F:heme binding"/>
    <property type="evidence" value="ECO:0007669"/>
    <property type="project" value="InterPro"/>
</dbReference>
<gene>
    <name evidence="10" type="ORF">MACH26_21110</name>
</gene>
<dbReference type="InterPro" id="IPR008965">
    <property type="entry name" value="CBM2/CBM3_carb-bd_dom_sf"/>
</dbReference>
<keyword evidence="2 5" id="KW-0479">Metal-binding</keyword>
<dbReference type="Pfam" id="PF04264">
    <property type="entry name" value="YceI"/>
    <property type="match status" value="1"/>
</dbReference>
<evidence type="ECO:0000256" key="1">
    <source>
        <dbReference type="ARBA" id="ARBA00022617"/>
    </source>
</evidence>
<dbReference type="Pfam" id="PF07627">
    <property type="entry name" value="PSCyt3"/>
    <property type="match status" value="1"/>
</dbReference>
<evidence type="ECO:0000313" key="11">
    <source>
        <dbReference type="Proteomes" id="UP001333710"/>
    </source>
</evidence>
<evidence type="ECO:0000256" key="6">
    <source>
        <dbReference type="SAM" id="SignalP"/>
    </source>
</evidence>
<dbReference type="InterPro" id="IPR036761">
    <property type="entry name" value="TTHA0802/YceI-like_sf"/>
</dbReference>
<dbReference type="KEGG" id="pmaw:MACH26_21110"/>
<dbReference type="InterPro" id="IPR013039">
    <property type="entry name" value="DUF1588"/>
</dbReference>
<feature type="signal peptide" evidence="6">
    <location>
        <begin position="1"/>
        <end position="29"/>
    </location>
</feature>
<dbReference type="InterPro" id="IPR003961">
    <property type="entry name" value="FN3_dom"/>
</dbReference>
<dbReference type="InterPro" id="IPR001919">
    <property type="entry name" value="CBD2"/>
</dbReference>
<dbReference type="InterPro" id="IPR007372">
    <property type="entry name" value="Lipid/polyisoprenoid-bd_YceI"/>
</dbReference>
<dbReference type="InterPro" id="IPR009056">
    <property type="entry name" value="Cyt_c-like_dom"/>
</dbReference>
<dbReference type="GO" id="GO:0004553">
    <property type="term" value="F:hydrolase activity, hydrolyzing O-glycosyl compounds"/>
    <property type="evidence" value="ECO:0007669"/>
    <property type="project" value="InterPro"/>
</dbReference>
<dbReference type="InterPro" id="IPR036909">
    <property type="entry name" value="Cyt_c-like_dom_sf"/>
</dbReference>
<reference evidence="10" key="1">
    <citation type="submission" date="2023-01" db="EMBL/GenBank/DDBJ databases">
        <title>Complete genome sequence of Planctobacterium marinum strain Dej080120_11.</title>
        <authorList>
            <person name="Ueki S."/>
            <person name="Maruyama F."/>
        </authorList>
    </citation>
    <scope>NUCLEOTIDE SEQUENCE</scope>
    <source>
        <strain evidence="10">Dej080120_11</strain>
    </source>
</reference>
<dbReference type="InterPro" id="IPR013042">
    <property type="entry name" value="DUF1592"/>
</dbReference>
<dbReference type="InterPro" id="IPR013043">
    <property type="entry name" value="DUF1595"/>
</dbReference>
<keyword evidence="6" id="KW-0732">Signal</keyword>
<evidence type="ECO:0000259" key="7">
    <source>
        <dbReference type="PROSITE" id="PS50853"/>
    </source>
</evidence>
<dbReference type="CDD" id="cd00063">
    <property type="entry name" value="FN3"/>
    <property type="match status" value="1"/>
</dbReference>
<organism evidence="10 11">
    <name type="scientific">Planctobacterium marinum</name>
    <dbReference type="NCBI Taxonomy" id="1631968"/>
    <lineage>
        <taxon>Bacteria</taxon>
        <taxon>Pseudomonadati</taxon>
        <taxon>Pseudomonadota</taxon>
        <taxon>Gammaproteobacteria</taxon>
        <taxon>Alteromonadales</taxon>
        <taxon>Alteromonadaceae</taxon>
        <taxon>Planctobacterium</taxon>
    </lineage>
</organism>
<dbReference type="Pfam" id="PF07626">
    <property type="entry name" value="PSD3"/>
    <property type="match status" value="1"/>
</dbReference>
<evidence type="ECO:0000256" key="3">
    <source>
        <dbReference type="ARBA" id="ARBA00023004"/>
    </source>
</evidence>
<keyword evidence="3 5" id="KW-0408">Iron</keyword>
<dbReference type="Gene3D" id="2.40.128.110">
    <property type="entry name" value="Lipid/polyisoprenoid-binding, YceI-like"/>
    <property type="match status" value="1"/>
</dbReference>
<name>A0AA48KUM1_9ALTE</name>
<evidence type="ECO:0000313" key="10">
    <source>
        <dbReference type="EMBL" id="BDX06590.1"/>
    </source>
</evidence>
<dbReference type="InterPro" id="IPR012291">
    <property type="entry name" value="CBM2_carb-bd_dom_sf"/>
</dbReference>
<dbReference type="Proteomes" id="UP001333710">
    <property type="component" value="Chromosome"/>
</dbReference>
<evidence type="ECO:0000259" key="9">
    <source>
        <dbReference type="PROSITE" id="PS51173"/>
    </source>
</evidence>
<evidence type="ECO:0000256" key="4">
    <source>
        <dbReference type="ARBA" id="ARBA00023277"/>
    </source>
</evidence>
<dbReference type="Gene3D" id="1.10.760.10">
    <property type="entry name" value="Cytochrome c-like domain"/>
    <property type="match status" value="1"/>
</dbReference>
<dbReference type="Pfam" id="PF07631">
    <property type="entry name" value="PSD4"/>
    <property type="match status" value="1"/>
</dbReference>
<dbReference type="GO" id="GO:0030247">
    <property type="term" value="F:polysaccharide binding"/>
    <property type="evidence" value="ECO:0007669"/>
    <property type="project" value="UniProtKB-UniRule"/>
</dbReference>
<dbReference type="Pfam" id="PF07637">
    <property type="entry name" value="PSD5"/>
    <property type="match status" value="1"/>
</dbReference>
<dbReference type="Pfam" id="PF00553">
    <property type="entry name" value="CBM_2"/>
    <property type="match status" value="1"/>
</dbReference>
<dbReference type="GO" id="GO:0046872">
    <property type="term" value="F:metal ion binding"/>
    <property type="evidence" value="ECO:0007669"/>
    <property type="project" value="UniProtKB-KW"/>
</dbReference>
<keyword evidence="1 5" id="KW-0349">Heme</keyword>
<dbReference type="Gene3D" id="2.60.40.290">
    <property type="match status" value="1"/>
</dbReference>
<dbReference type="SMART" id="SM00867">
    <property type="entry name" value="YceI"/>
    <property type="match status" value="1"/>
</dbReference>
<dbReference type="SUPFAM" id="SSF49384">
    <property type="entry name" value="Carbohydrate-binding domain"/>
    <property type="match status" value="1"/>
</dbReference>
<dbReference type="RefSeq" id="WP_338292605.1">
    <property type="nucleotide sequence ID" value="NZ_AP027272.1"/>
</dbReference>
<keyword evidence="11" id="KW-1185">Reference proteome</keyword>
<dbReference type="Gene3D" id="2.60.40.10">
    <property type="entry name" value="Immunoglobulins"/>
    <property type="match status" value="1"/>
</dbReference>
<feature type="domain" description="CBM2" evidence="9">
    <location>
        <begin position="25"/>
        <end position="132"/>
    </location>
</feature>
<dbReference type="InterPro" id="IPR013783">
    <property type="entry name" value="Ig-like_fold"/>
</dbReference>
<dbReference type="InterPro" id="IPR036116">
    <property type="entry name" value="FN3_sf"/>
</dbReference>
<feature type="domain" description="Cytochrome c" evidence="8">
    <location>
        <begin position="427"/>
        <end position="537"/>
    </location>
</feature>
<dbReference type="SUPFAM" id="SSF49265">
    <property type="entry name" value="Fibronectin type III"/>
    <property type="match status" value="1"/>
</dbReference>
<dbReference type="SMART" id="SM00637">
    <property type="entry name" value="CBD_II"/>
    <property type="match status" value="1"/>
</dbReference>
<dbReference type="GO" id="GO:0005975">
    <property type="term" value="P:carbohydrate metabolic process"/>
    <property type="evidence" value="ECO:0007669"/>
    <property type="project" value="InterPro"/>
</dbReference>
<dbReference type="SUPFAM" id="SSF46626">
    <property type="entry name" value="Cytochrome c"/>
    <property type="match status" value="1"/>
</dbReference>
<dbReference type="InterPro" id="IPR013036">
    <property type="entry name" value="DUF1587"/>
</dbReference>
<keyword evidence="4" id="KW-0119">Carbohydrate metabolism</keyword>
<evidence type="ECO:0000256" key="5">
    <source>
        <dbReference type="PROSITE-ProRule" id="PRU00433"/>
    </source>
</evidence>
<accession>A0AA48KUM1</accession>
<protein>
    <recommendedName>
        <fullName evidence="12">Cellulose-binding domain protein</fullName>
    </recommendedName>
</protein>
<proteinExistence type="predicted"/>
<evidence type="ECO:0000256" key="2">
    <source>
        <dbReference type="ARBA" id="ARBA00022723"/>
    </source>
</evidence>
<dbReference type="GO" id="GO:0009055">
    <property type="term" value="F:electron transfer activity"/>
    <property type="evidence" value="ECO:0007669"/>
    <property type="project" value="InterPro"/>
</dbReference>
<dbReference type="SUPFAM" id="SSF101874">
    <property type="entry name" value="YceI-like"/>
    <property type="match status" value="1"/>
</dbReference>
<evidence type="ECO:0000259" key="8">
    <source>
        <dbReference type="PROSITE" id="PS51007"/>
    </source>
</evidence>